<evidence type="ECO:0000313" key="2">
    <source>
        <dbReference type="Proteomes" id="UP000015105"/>
    </source>
</evidence>
<protein>
    <submittedName>
        <fullName evidence="1">Uncharacterized protein</fullName>
    </submittedName>
</protein>
<dbReference type="Proteomes" id="UP000015105">
    <property type="component" value="Chromosome 4D"/>
</dbReference>
<reference evidence="2" key="1">
    <citation type="journal article" date="2014" name="Science">
        <title>Ancient hybridizations among the ancestral genomes of bread wheat.</title>
        <authorList>
            <consortium name="International Wheat Genome Sequencing Consortium,"/>
            <person name="Marcussen T."/>
            <person name="Sandve S.R."/>
            <person name="Heier L."/>
            <person name="Spannagl M."/>
            <person name="Pfeifer M."/>
            <person name="Jakobsen K.S."/>
            <person name="Wulff B.B."/>
            <person name="Steuernagel B."/>
            <person name="Mayer K.F."/>
            <person name="Olsen O.A."/>
        </authorList>
    </citation>
    <scope>NUCLEOTIDE SEQUENCE [LARGE SCALE GENOMIC DNA]</scope>
    <source>
        <strain evidence="2">cv. AL8/78</strain>
    </source>
</reference>
<accession>A0A453H6A9</accession>
<evidence type="ECO:0000313" key="1">
    <source>
        <dbReference type="EnsemblPlants" id="AET4Gv20080500.1"/>
    </source>
</evidence>
<name>A0A453H6A9_AEGTS</name>
<reference evidence="2" key="2">
    <citation type="journal article" date="2017" name="Nat. Plants">
        <title>The Aegilops tauschii genome reveals multiple impacts of transposons.</title>
        <authorList>
            <person name="Zhao G."/>
            <person name="Zou C."/>
            <person name="Li K."/>
            <person name="Wang K."/>
            <person name="Li T."/>
            <person name="Gao L."/>
            <person name="Zhang X."/>
            <person name="Wang H."/>
            <person name="Yang Z."/>
            <person name="Liu X."/>
            <person name="Jiang W."/>
            <person name="Mao L."/>
            <person name="Kong X."/>
            <person name="Jiao Y."/>
            <person name="Jia J."/>
        </authorList>
    </citation>
    <scope>NUCLEOTIDE SEQUENCE [LARGE SCALE GENOMIC DNA]</scope>
    <source>
        <strain evidence="2">cv. AL8/78</strain>
    </source>
</reference>
<dbReference type="EnsemblPlants" id="AET4Gv20080500.1">
    <property type="protein sequence ID" value="AET4Gv20080500.1"/>
    <property type="gene ID" value="AET4Gv20080500"/>
</dbReference>
<proteinExistence type="predicted"/>
<reference evidence="1" key="5">
    <citation type="journal article" date="2021" name="G3 (Bethesda)">
        <title>Aegilops tauschii genome assembly Aet v5.0 features greater sequence contiguity and improved annotation.</title>
        <authorList>
            <person name="Wang L."/>
            <person name="Zhu T."/>
            <person name="Rodriguez J.C."/>
            <person name="Deal K.R."/>
            <person name="Dubcovsky J."/>
            <person name="McGuire P.E."/>
            <person name="Lux T."/>
            <person name="Spannagl M."/>
            <person name="Mayer K.F.X."/>
            <person name="Baldrich P."/>
            <person name="Meyers B.C."/>
            <person name="Huo N."/>
            <person name="Gu Y.Q."/>
            <person name="Zhou H."/>
            <person name="Devos K.M."/>
            <person name="Bennetzen J.L."/>
            <person name="Unver T."/>
            <person name="Budak H."/>
            <person name="Gulick P.J."/>
            <person name="Galiba G."/>
            <person name="Kalapos B."/>
            <person name="Nelson D.R."/>
            <person name="Li P."/>
            <person name="You F.M."/>
            <person name="Luo M.C."/>
            <person name="Dvorak J."/>
        </authorList>
    </citation>
    <scope>NUCLEOTIDE SEQUENCE [LARGE SCALE GENOMIC DNA]</scope>
    <source>
        <strain evidence="1">cv. AL8/78</strain>
    </source>
</reference>
<reference evidence="1" key="4">
    <citation type="submission" date="2019-03" db="UniProtKB">
        <authorList>
            <consortium name="EnsemblPlants"/>
        </authorList>
    </citation>
    <scope>IDENTIFICATION</scope>
</reference>
<reference evidence="1" key="3">
    <citation type="journal article" date="2017" name="Nature">
        <title>Genome sequence of the progenitor of the wheat D genome Aegilops tauschii.</title>
        <authorList>
            <person name="Luo M.C."/>
            <person name="Gu Y.Q."/>
            <person name="Puiu D."/>
            <person name="Wang H."/>
            <person name="Twardziok S.O."/>
            <person name="Deal K.R."/>
            <person name="Huo N."/>
            <person name="Zhu T."/>
            <person name="Wang L."/>
            <person name="Wang Y."/>
            <person name="McGuire P.E."/>
            <person name="Liu S."/>
            <person name="Long H."/>
            <person name="Ramasamy R.K."/>
            <person name="Rodriguez J.C."/>
            <person name="Van S.L."/>
            <person name="Yuan L."/>
            <person name="Wang Z."/>
            <person name="Xia Z."/>
            <person name="Xiao L."/>
            <person name="Anderson O.D."/>
            <person name="Ouyang S."/>
            <person name="Liang Y."/>
            <person name="Zimin A.V."/>
            <person name="Pertea G."/>
            <person name="Qi P."/>
            <person name="Bennetzen J.L."/>
            <person name="Dai X."/>
            <person name="Dawson M.W."/>
            <person name="Muller H.G."/>
            <person name="Kugler K."/>
            <person name="Rivarola-Duarte L."/>
            <person name="Spannagl M."/>
            <person name="Mayer K.F.X."/>
            <person name="Lu F.H."/>
            <person name="Bevan M.W."/>
            <person name="Leroy P."/>
            <person name="Li P."/>
            <person name="You F.M."/>
            <person name="Sun Q."/>
            <person name="Liu Z."/>
            <person name="Lyons E."/>
            <person name="Wicker T."/>
            <person name="Salzberg S.L."/>
            <person name="Devos K.M."/>
            <person name="Dvorak J."/>
        </authorList>
    </citation>
    <scope>NUCLEOTIDE SEQUENCE [LARGE SCALE GENOMIC DNA]</scope>
    <source>
        <strain evidence="1">cv. AL8/78</strain>
    </source>
</reference>
<organism evidence="1 2">
    <name type="scientific">Aegilops tauschii subsp. strangulata</name>
    <name type="common">Goatgrass</name>
    <dbReference type="NCBI Taxonomy" id="200361"/>
    <lineage>
        <taxon>Eukaryota</taxon>
        <taxon>Viridiplantae</taxon>
        <taxon>Streptophyta</taxon>
        <taxon>Embryophyta</taxon>
        <taxon>Tracheophyta</taxon>
        <taxon>Spermatophyta</taxon>
        <taxon>Magnoliopsida</taxon>
        <taxon>Liliopsida</taxon>
        <taxon>Poales</taxon>
        <taxon>Poaceae</taxon>
        <taxon>BOP clade</taxon>
        <taxon>Pooideae</taxon>
        <taxon>Triticodae</taxon>
        <taxon>Triticeae</taxon>
        <taxon>Triticinae</taxon>
        <taxon>Aegilops</taxon>
    </lineage>
</organism>
<dbReference type="AlphaFoldDB" id="A0A453H6A9"/>
<dbReference type="Gramene" id="AET4Gv20080500.1">
    <property type="protein sequence ID" value="AET4Gv20080500.1"/>
    <property type="gene ID" value="AET4Gv20080500"/>
</dbReference>
<keyword evidence="2" id="KW-1185">Reference proteome</keyword>
<sequence length="200" mass="22409">TNKSVECSASSSVVVDNSNLSAFEMAQTMGSQYRVFPDDVEFSPDDVDHPATMQSQTVFDVVDSTERCESSVVNQEEPLIDWSLIEIAPPITEEDNMCDPLGINDVDIPITEDNMCDLLGINDEAGPEPPPSPPSEEVYMTDEEDHHLFIEAAIPVDDSVPPDEEIAYDKENPQMYLGALFHFSTHAGCWLRRWLMRQHM</sequence>